<sequence length="490" mass="55410">LILSTMEPANDVSQFRALLQAFRNRFHCEAKFVVRSPGRINIIGEHLDYNGYPVLPMAIEKCIYAAFSIKEDSDVITIANTDPQYEEFEERLSYFGVSCNNPGWKDYFLSGVQSVVGHVFDCEDEEDRNTELRLILRGYNAMITSELPARAGLASSSALVCCGAACTMVAVGDGNFITLSREALGDICITCEKHVGVFGGGMDHYICLTARQGAAKYIEFDPIHLEDVTLPPKARFMVFHCGVESAKGVDDSKFNKRVTECHLATKLIADIFRLNWRQMHTIKDVQEAVGANYESNFKEIALSAFRQDSYTVADIVNILQCEECELEGLFYQRYPAKEQFFLKKRAKHVIEESMRVKQFRWFCDQYATGQMPEDVCLSQMGKLMDDSHQSCSHLFECSCMELDFIQQMFKVHGALGSRLTGAGWGGAVIALIDADRAETFRESVVRYIEGSVFRRHKPFFISPGQGLQIFTLPCTYIYTSCFPYSRRNCK</sequence>
<dbReference type="EMBL" id="JYDU01000159">
    <property type="protein sequence ID" value="KRX90625.1"/>
    <property type="molecule type" value="Genomic_DNA"/>
</dbReference>
<dbReference type="PRINTS" id="PR00473">
    <property type="entry name" value="GALCTOKINASE"/>
</dbReference>
<dbReference type="Proteomes" id="UP000054826">
    <property type="component" value="Unassembled WGS sequence"/>
</dbReference>
<dbReference type="SUPFAM" id="SSF55060">
    <property type="entry name" value="GHMP Kinase, C-terminal domain"/>
    <property type="match status" value="1"/>
</dbReference>
<evidence type="ECO:0000313" key="7">
    <source>
        <dbReference type="EMBL" id="KRX90625.1"/>
    </source>
</evidence>
<dbReference type="EMBL" id="JYDV01000053">
    <property type="protein sequence ID" value="KRZ37854.1"/>
    <property type="molecule type" value="Genomic_DNA"/>
</dbReference>
<dbReference type="InterPro" id="IPR013750">
    <property type="entry name" value="GHMP_kinase_C_dom"/>
</dbReference>
<feature type="domain" description="Galactokinase N-terminal" evidence="6">
    <location>
        <begin position="20"/>
        <end position="68"/>
    </location>
</feature>
<dbReference type="GO" id="GO:0004335">
    <property type="term" value="F:galactokinase activity"/>
    <property type="evidence" value="ECO:0007669"/>
    <property type="project" value="InterPro"/>
</dbReference>
<dbReference type="PRINTS" id="PR00959">
    <property type="entry name" value="MEVGALKINASE"/>
</dbReference>
<gene>
    <name evidence="8" type="primary">Galk2</name>
    <name evidence="8" type="ORF">T4C_9519</name>
    <name evidence="7" type="ORF">T4E_12287</name>
</gene>
<name>A0A0V1JSA2_TRIPS</name>
<dbReference type="PIRSF" id="PIRSF000530">
    <property type="entry name" value="Galactokinase"/>
    <property type="match status" value="1"/>
</dbReference>
<evidence type="ECO:0000256" key="2">
    <source>
        <dbReference type="ARBA" id="ARBA00022741"/>
    </source>
</evidence>
<keyword evidence="8" id="KW-0418">Kinase</keyword>
<dbReference type="InterPro" id="IPR006206">
    <property type="entry name" value="Mevalonate/galactokinase"/>
</dbReference>
<keyword evidence="8" id="KW-0808">Transferase</keyword>
<feature type="non-terminal residue" evidence="8">
    <location>
        <position position="1"/>
    </location>
</feature>
<evidence type="ECO:0000259" key="6">
    <source>
        <dbReference type="Pfam" id="PF10509"/>
    </source>
</evidence>
<reference evidence="9 10" key="1">
    <citation type="submission" date="2015-01" db="EMBL/GenBank/DDBJ databases">
        <title>Evolution of Trichinella species and genotypes.</title>
        <authorList>
            <person name="Korhonen P.K."/>
            <person name="Edoardo P."/>
            <person name="Giuseppe L.R."/>
            <person name="Gasser R.B."/>
        </authorList>
    </citation>
    <scope>NUCLEOTIDE SEQUENCE [LARGE SCALE GENOMIC DNA]</scope>
    <source>
        <strain evidence="7">ISS141</strain>
        <strain evidence="8">ISS176</strain>
    </source>
</reference>
<evidence type="ECO:0000313" key="9">
    <source>
        <dbReference type="Proteomes" id="UP000054815"/>
    </source>
</evidence>
<accession>A0A0V1JSA2</accession>
<dbReference type="InterPro" id="IPR014721">
    <property type="entry name" value="Ribsml_uS5_D2-typ_fold_subgr"/>
</dbReference>
<keyword evidence="2" id="KW-0547">Nucleotide-binding</keyword>
<dbReference type="InterPro" id="IPR020568">
    <property type="entry name" value="Ribosomal_Su5_D2-typ_SF"/>
</dbReference>
<dbReference type="Pfam" id="PF00288">
    <property type="entry name" value="GHMP_kinases_N"/>
    <property type="match status" value="1"/>
</dbReference>
<evidence type="ECO:0000313" key="8">
    <source>
        <dbReference type="EMBL" id="KRZ37854.1"/>
    </source>
</evidence>
<evidence type="ECO:0000256" key="3">
    <source>
        <dbReference type="ARBA" id="ARBA00022840"/>
    </source>
</evidence>
<dbReference type="Gene3D" id="1.20.1440.340">
    <property type="match status" value="1"/>
</dbReference>
<dbReference type="SUPFAM" id="SSF54211">
    <property type="entry name" value="Ribosomal protein S5 domain 2-like"/>
    <property type="match status" value="1"/>
</dbReference>
<dbReference type="GO" id="GO:0005524">
    <property type="term" value="F:ATP binding"/>
    <property type="evidence" value="ECO:0007669"/>
    <property type="project" value="UniProtKB-KW"/>
</dbReference>
<organism evidence="8 10">
    <name type="scientific">Trichinella pseudospiralis</name>
    <name type="common">Parasitic roundworm</name>
    <dbReference type="NCBI Taxonomy" id="6337"/>
    <lineage>
        <taxon>Eukaryota</taxon>
        <taxon>Metazoa</taxon>
        <taxon>Ecdysozoa</taxon>
        <taxon>Nematoda</taxon>
        <taxon>Enoplea</taxon>
        <taxon>Dorylaimia</taxon>
        <taxon>Trichinellida</taxon>
        <taxon>Trichinellidae</taxon>
        <taxon>Trichinella</taxon>
    </lineage>
</organism>
<dbReference type="InterPro" id="IPR036554">
    <property type="entry name" value="GHMP_kinase_C_sf"/>
</dbReference>
<dbReference type="InterPro" id="IPR019741">
    <property type="entry name" value="Galactokinase_CS"/>
</dbReference>
<keyword evidence="3" id="KW-0067">ATP-binding</keyword>
<feature type="domain" description="GHMP kinase N-terminal" evidence="4">
    <location>
        <begin position="137"/>
        <end position="209"/>
    </location>
</feature>
<dbReference type="InterPro" id="IPR000705">
    <property type="entry name" value="Galactokinase"/>
</dbReference>
<dbReference type="Pfam" id="PF08544">
    <property type="entry name" value="GHMP_kinases_C"/>
    <property type="match status" value="1"/>
</dbReference>
<evidence type="ECO:0000259" key="4">
    <source>
        <dbReference type="Pfam" id="PF00288"/>
    </source>
</evidence>
<comment type="caution">
    <text evidence="8">The sequence shown here is derived from an EMBL/GenBank/DDBJ whole genome shotgun (WGS) entry which is preliminary data.</text>
</comment>
<dbReference type="PROSITE" id="PS00106">
    <property type="entry name" value="GALACTOKINASE"/>
    <property type="match status" value="1"/>
</dbReference>
<comment type="similarity">
    <text evidence="1">Belongs to the GHMP kinase family. GalK subfamily.</text>
</comment>
<feature type="domain" description="GHMP kinase C-terminal" evidence="5">
    <location>
        <begin position="378"/>
        <end position="444"/>
    </location>
</feature>
<proteinExistence type="inferred from homology"/>
<dbReference type="Proteomes" id="UP000054815">
    <property type="component" value="Unassembled WGS sequence"/>
</dbReference>
<dbReference type="GO" id="GO:0006012">
    <property type="term" value="P:galactose metabolic process"/>
    <property type="evidence" value="ECO:0007669"/>
    <property type="project" value="InterPro"/>
</dbReference>
<dbReference type="PANTHER" id="PTHR10457">
    <property type="entry name" value="MEVALONATE KINASE/GALACTOKINASE"/>
    <property type="match status" value="1"/>
</dbReference>
<dbReference type="Gene3D" id="3.30.70.3170">
    <property type="match status" value="1"/>
</dbReference>
<dbReference type="STRING" id="6337.A0A0V1JSA2"/>
<protein>
    <submittedName>
        <fullName evidence="8">N-acetylgalactosamine kinase</fullName>
    </submittedName>
</protein>
<evidence type="ECO:0000256" key="1">
    <source>
        <dbReference type="ARBA" id="ARBA00006566"/>
    </source>
</evidence>
<dbReference type="PANTHER" id="PTHR10457:SF7">
    <property type="entry name" value="GALACTOKINASE-RELATED"/>
    <property type="match status" value="1"/>
</dbReference>
<dbReference type="InterPro" id="IPR019539">
    <property type="entry name" value="GalKase_N"/>
</dbReference>
<dbReference type="GO" id="GO:0005829">
    <property type="term" value="C:cytosol"/>
    <property type="evidence" value="ECO:0007669"/>
    <property type="project" value="TreeGrafter"/>
</dbReference>
<dbReference type="InterPro" id="IPR006204">
    <property type="entry name" value="GHMP_kinase_N_dom"/>
</dbReference>
<dbReference type="Gene3D" id="3.30.230.10">
    <property type="match status" value="1"/>
</dbReference>
<dbReference type="Pfam" id="PF10509">
    <property type="entry name" value="GalKase_gal_bdg"/>
    <property type="match status" value="1"/>
</dbReference>
<dbReference type="AlphaFoldDB" id="A0A0V1JSA2"/>
<evidence type="ECO:0000313" key="10">
    <source>
        <dbReference type="Proteomes" id="UP000054826"/>
    </source>
</evidence>
<evidence type="ECO:0000259" key="5">
    <source>
        <dbReference type="Pfam" id="PF08544"/>
    </source>
</evidence>